<dbReference type="EMBL" id="FWWR01000009">
    <property type="protein sequence ID" value="SMB87909.1"/>
    <property type="molecule type" value="Genomic_DNA"/>
</dbReference>
<feature type="signal peptide" evidence="2">
    <location>
        <begin position="1"/>
        <end position="27"/>
    </location>
</feature>
<feature type="coiled-coil region" evidence="1">
    <location>
        <begin position="145"/>
        <end position="197"/>
    </location>
</feature>
<dbReference type="OrthoDB" id="9934720at2"/>
<protein>
    <submittedName>
        <fullName evidence="3">Uncharacterized protein</fullName>
    </submittedName>
</protein>
<evidence type="ECO:0000256" key="1">
    <source>
        <dbReference type="SAM" id="Coils"/>
    </source>
</evidence>
<evidence type="ECO:0000313" key="3">
    <source>
        <dbReference type="EMBL" id="SMB87909.1"/>
    </source>
</evidence>
<keyword evidence="4" id="KW-1185">Reference proteome</keyword>
<dbReference type="RefSeq" id="WP_084230849.1">
    <property type="nucleotide sequence ID" value="NZ_FWWR01000009.1"/>
</dbReference>
<sequence>MKKLGKLLLTGIVLGGTMMTNMMPVNASEMKMETKKANECAYILDIEKQEESFIDYIKKSKNITEAEKEQLIKTEKELEPTWKKIEDLETKSNDINEKIMGDIYERYDELFNANEKIWEKFYEEMKEEDLTDDIMSDIEKSKTLTAEEKAILKADEQKLKELDKEMEKLADKADEETKEINAELDKLYKIVEQATEKNQKIYDKLFPEMTPLQETISK</sequence>
<dbReference type="AlphaFoldDB" id="A0A1W1V3H3"/>
<keyword evidence="2" id="KW-0732">Signal</keyword>
<accession>A0A1W1V3H3</accession>
<gene>
    <name evidence="3" type="ORF">SAMN00017477_1293</name>
</gene>
<reference evidence="4" key="1">
    <citation type="submission" date="2017-04" db="EMBL/GenBank/DDBJ databases">
        <authorList>
            <person name="Varghese N."/>
            <person name="Submissions S."/>
        </authorList>
    </citation>
    <scope>NUCLEOTIDE SEQUENCE [LARGE SCALE GENOMIC DNA]</scope>
    <source>
        <strain evidence="4">DSM 20463</strain>
    </source>
</reference>
<keyword evidence="1" id="KW-0175">Coiled coil</keyword>
<name>A0A1W1V3H3_PEPAS</name>
<feature type="chain" id="PRO_5013229799" evidence="2">
    <location>
        <begin position="28"/>
        <end position="218"/>
    </location>
</feature>
<organism evidence="3 4">
    <name type="scientific">Peptoniphilus asaccharolyticus DSM 20463</name>
    <dbReference type="NCBI Taxonomy" id="573058"/>
    <lineage>
        <taxon>Bacteria</taxon>
        <taxon>Bacillati</taxon>
        <taxon>Bacillota</taxon>
        <taxon>Tissierellia</taxon>
        <taxon>Tissierellales</taxon>
        <taxon>Peptoniphilaceae</taxon>
        <taxon>Peptoniphilus</taxon>
    </lineage>
</organism>
<evidence type="ECO:0000256" key="2">
    <source>
        <dbReference type="SAM" id="SignalP"/>
    </source>
</evidence>
<dbReference type="STRING" id="573058.SAMN00017477_1293"/>
<proteinExistence type="predicted"/>
<evidence type="ECO:0000313" key="4">
    <source>
        <dbReference type="Proteomes" id="UP000192368"/>
    </source>
</evidence>
<dbReference type="Proteomes" id="UP000192368">
    <property type="component" value="Unassembled WGS sequence"/>
</dbReference>